<dbReference type="EMBL" id="KE145369">
    <property type="protein sequence ID" value="EPE27400.1"/>
    <property type="molecule type" value="Genomic_DNA"/>
</dbReference>
<dbReference type="InterPro" id="IPR011009">
    <property type="entry name" value="Kinase-like_dom_sf"/>
</dbReference>
<dbReference type="GO" id="GO:0005524">
    <property type="term" value="F:ATP binding"/>
    <property type="evidence" value="ECO:0007669"/>
    <property type="project" value="InterPro"/>
</dbReference>
<evidence type="ECO:0000313" key="3">
    <source>
        <dbReference type="Proteomes" id="UP000016922"/>
    </source>
</evidence>
<dbReference type="InterPro" id="IPR000719">
    <property type="entry name" value="Prot_kinase_dom"/>
</dbReference>
<name>S3CNU8_GLAL2</name>
<dbReference type="OMA" id="MEICEQS"/>
<dbReference type="RefSeq" id="XP_008084759.1">
    <property type="nucleotide sequence ID" value="XM_008086568.1"/>
</dbReference>
<reference evidence="2 3" key="1">
    <citation type="journal article" date="2013" name="BMC Genomics">
        <title>Genomics-driven discovery of the pneumocandin biosynthetic gene cluster in the fungus Glarea lozoyensis.</title>
        <authorList>
            <person name="Chen L."/>
            <person name="Yue Q."/>
            <person name="Zhang X."/>
            <person name="Xiang M."/>
            <person name="Wang C."/>
            <person name="Li S."/>
            <person name="Che Y."/>
            <person name="Ortiz-Lopez F.J."/>
            <person name="Bills G.F."/>
            <person name="Liu X."/>
            <person name="An Z."/>
        </authorList>
    </citation>
    <scope>NUCLEOTIDE SEQUENCE [LARGE SCALE GENOMIC DNA]</scope>
    <source>
        <strain evidence="3">ATCC 20868 / MF5171</strain>
    </source>
</reference>
<keyword evidence="3" id="KW-1185">Reference proteome</keyword>
<dbReference type="AlphaFoldDB" id="S3CNU8"/>
<dbReference type="eggNOG" id="ENOG502RZ04">
    <property type="taxonomic scope" value="Eukaryota"/>
</dbReference>
<accession>S3CNU8</accession>
<dbReference type="OrthoDB" id="4062651at2759"/>
<sequence>MWEVENDDWTFAYTKIILREADRYDYAMSTRRYSMNSKPDIHELDLIPIPTSEESTRAPQPLSQDCYTKRPSLLFYEDTEGPAEKMCSLLLSEAKVFETLRAFPHPNIAKPLRCVVEDDKITGLCLVNYGATLQDRATEDSRPFDIDLCWKGIQQGIRHLHNLDLIRCDINPRNILMDGDAPVIIDLDFCHRKGEKLGIKIGTREWTNKDFESALPENDEYGFSKIRDFLYKSRKT</sequence>
<dbReference type="GeneID" id="19463246"/>
<dbReference type="SUPFAM" id="SSF56112">
    <property type="entry name" value="Protein kinase-like (PK-like)"/>
    <property type="match status" value="1"/>
</dbReference>
<dbReference type="Gene3D" id="1.10.510.10">
    <property type="entry name" value="Transferase(Phosphotransferase) domain 1"/>
    <property type="match status" value="1"/>
</dbReference>
<dbReference type="Proteomes" id="UP000016922">
    <property type="component" value="Unassembled WGS sequence"/>
</dbReference>
<evidence type="ECO:0000313" key="2">
    <source>
        <dbReference type="EMBL" id="EPE27400.1"/>
    </source>
</evidence>
<gene>
    <name evidence="2" type="ORF">GLAREA_04191</name>
</gene>
<feature type="domain" description="Protein kinase" evidence="1">
    <location>
        <begin position="1"/>
        <end position="236"/>
    </location>
</feature>
<dbReference type="HOGENOM" id="CLU_062257_0_0_1"/>
<dbReference type="Pfam" id="PF00069">
    <property type="entry name" value="Pkinase"/>
    <property type="match status" value="1"/>
</dbReference>
<evidence type="ECO:0000259" key="1">
    <source>
        <dbReference type="PROSITE" id="PS50011"/>
    </source>
</evidence>
<dbReference type="GO" id="GO:0004672">
    <property type="term" value="F:protein kinase activity"/>
    <property type="evidence" value="ECO:0007669"/>
    <property type="project" value="InterPro"/>
</dbReference>
<protein>
    <submittedName>
        <fullName evidence="2">Protein kinase-like (PK-like)</fullName>
    </submittedName>
</protein>
<keyword evidence="2" id="KW-0418">Kinase</keyword>
<dbReference type="KEGG" id="glz:GLAREA_04191"/>
<keyword evidence="2" id="KW-0808">Transferase</keyword>
<proteinExistence type="predicted"/>
<dbReference type="PROSITE" id="PS50011">
    <property type="entry name" value="PROTEIN_KINASE_DOM"/>
    <property type="match status" value="1"/>
</dbReference>
<organism evidence="2 3">
    <name type="scientific">Glarea lozoyensis (strain ATCC 20868 / MF5171)</name>
    <dbReference type="NCBI Taxonomy" id="1116229"/>
    <lineage>
        <taxon>Eukaryota</taxon>
        <taxon>Fungi</taxon>
        <taxon>Dikarya</taxon>
        <taxon>Ascomycota</taxon>
        <taxon>Pezizomycotina</taxon>
        <taxon>Leotiomycetes</taxon>
        <taxon>Helotiales</taxon>
        <taxon>Helotiaceae</taxon>
        <taxon>Glarea</taxon>
    </lineage>
</organism>